<dbReference type="Pfam" id="PF05627">
    <property type="entry name" value="AvrRpt-cleavage"/>
    <property type="match status" value="1"/>
</dbReference>
<accession>A0AA87Z1X3</accession>
<feature type="domain" description="RIN4 pathogenic type III effector avirulence factor Avr cleavage site" evidence="1">
    <location>
        <begin position="24"/>
        <end position="56"/>
    </location>
</feature>
<name>A0AA87Z1X3_FICCA</name>
<proteinExistence type="predicted"/>
<reference evidence="2" key="1">
    <citation type="submission" date="2023-07" db="EMBL/GenBank/DDBJ databases">
        <title>draft genome sequence of fig (Ficus carica).</title>
        <authorList>
            <person name="Takahashi T."/>
            <person name="Nishimura K."/>
        </authorList>
    </citation>
    <scope>NUCLEOTIDE SEQUENCE</scope>
</reference>
<dbReference type="EMBL" id="BTGU01002922">
    <property type="protein sequence ID" value="GMN23615.1"/>
    <property type="molecule type" value="Genomic_DNA"/>
</dbReference>
<dbReference type="InterPro" id="IPR008700">
    <property type="entry name" value="TypeIII_avirulence_cleave"/>
</dbReference>
<evidence type="ECO:0000313" key="2">
    <source>
        <dbReference type="EMBL" id="GMN23615.1"/>
    </source>
</evidence>
<dbReference type="Gramene" id="FCD_00030274-RA">
    <property type="protein sequence ID" value="FCD_00030274-RA:cds"/>
    <property type="gene ID" value="FCD_00030274"/>
</dbReference>
<sequence>MITDVHMLLLPCSHLMPSVQVKNGRMSVPQFGGWEHKNPGGTDYSMVFSRARANRKQQKTDLSEFKRNSLGNERELIAPHHQDDSVCMVGLHFTETQLCIIHHT</sequence>
<gene>
    <name evidence="2" type="ORF">TIFTF001_043701</name>
</gene>
<dbReference type="AlphaFoldDB" id="A0AA87Z1X3"/>
<dbReference type="PANTHER" id="PTHR33882:SF11">
    <property type="entry name" value="RPM1-INTERACTING PROTEIN 4 (RIN4) FAMILY PROTEIN"/>
    <property type="match status" value="1"/>
</dbReference>
<comment type="caution">
    <text evidence="2">The sequence shown here is derived from an EMBL/GenBank/DDBJ whole genome shotgun (WGS) entry which is preliminary data.</text>
</comment>
<keyword evidence="3" id="KW-1185">Reference proteome</keyword>
<evidence type="ECO:0000259" key="1">
    <source>
        <dbReference type="Pfam" id="PF05627"/>
    </source>
</evidence>
<protein>
    <recommendedName>
        <fullName evidence="1">RIN4 pathogenic type III effector avirulence factor Avr cleavage site domain-containing protein</fullName>
    </recommendedName>
</protein>
<organism evidence="2 3">
    <name type="scientific">Ficus carica</name>
    <name type="common">Common fig</name>
    <dbReference type="NCBI Taxonomy" id="3494"/>
    <lineage>
        <taxon>Eukaryota</taxon>
        <taxon>Viridiplantae</taxon>
        <taxon>Streptophyta</taxon>
        <taxon>Embryophyta</taxon>
        <taxon>Tracheophyta</taxon>
        <taxon>Spermatophyta</taxon>
        <taxon>Magnoliopsida</taxon>
        <taxon>eudicotyledons</taxon>
        <taxon>Gunneridae</taxon>
        <taxon>Pentapetalae</taxon>
        <taxon>rosids</taxon>
        <taxon>fabids</taxon>
        <taxon>Rosales</taxon>
        <taxon>Moraceae</taxon>
        <taxon>Ficeae</taxon>
        <taxon>Ficus</taxon>
    </lineage>
</organism>
<evidence type="ECO:0000313" key="3">
    <source>
        <dbReference type="Proteomes" id="UP001187192"/>
    </source>
</evidence>
<dbReference type="Proteomes" id="UP001187192">
    <property type="component" value="Unassembled WGS sequence"/>
</dbReference>
<dbReference type="PANTHER" id="PTHR33882">
    <property type="entry name" value="PATHOGENIC TYPE III EFFECTOR AVIRULENCE FACTOR AVR AVRRPT-CLEAVAGE: CLEAVAGE SITE PROTEIN"/>
    <property type="match status" value="1"/>
</dbReference>